<dbReference type="SUPFAM" id="SSF56112">
    <property type="entry name" value="Protein kinase-like (PK-like)"/>
    <property type="match status" value="1"/>
</dbReference>
<evidence type="ECO:0000259" key="5">
    <source>
        <dbReference type="PROSITE" id="PS50011"/>
    </source>
</evidence>
<reference evidence="6 7" key="1">
    <citation type="submission" date="2015-06" db="EMBL/GenBank/DDBJ databases">
        <title>Prevotella sp. 109, sp. nov., a novel member of the family Prevotellaceae isolated from human faeces.</title>
        <authorList>
            <person name="Shkoporov A.N."/>
            <person name="Chaplin A.V."/>
            <person name="Kafarskaia L.I."/>
            <person name="Efimov B.A."/>
        </authorList>
    </citation>
    <scope>NUCLEOTIDE SEQUENCE [LARGE SCALE GENOMIC DNA]</scope>
    <source>
        <strain evidence="6 7">109</strain>
    </source>
</reference>
<dbReference type="InterPro" id="IPR008271">
    <property type="entry name" value="Ser/Thr_kinase_AS"/>
</dbReference>
<dbReference type="RefSeq" id="WP_053397622.1">
    <property type="nucleotide sequence ID" value="NZ_LFQU01000002.1"/>
</dbReference>
<protein>
    <recommendedName>
        <fullName evidence="5">Protein kinase domain-containing protein</fullName>
    </recommendedName>
</protein>
<dbReference type="Pfam" id="PF00069">
    <property type="entry name" value="Pkinase"/>
    <property type="match status" value="1"/>
</dbReference>
<dbReference type="OrthoDB" id="9813021at2"/>
<evidence type="ECO:0000313" key="7">
    <source>
        <dbReference type="Proteomes" id="UP000036951"/>
    </source>
</evidence>
<sequence length="267" mass="29981">MNNSDTEILDDSPSGYMSDIDGEMDSAVRIPVQNAFRDISEFYVSRSGHTRLLTATRFGKRYTLKCLKPDFAYTPVYRQALAKEFEIGLQMDHPHICRTISMEEVAELGTVIVMEYIDGDTLKSLIDSKTLTPDMARRVTEQLADALGYIHSKQIIHRDLKPSNIMITHNGHNTKLIDFSLSDSDYFNVLKCPAGSSGYIAPEQLQPDAKPDIKADIYSFGMVVRDMARLTGDAYLRRIAAACTRRNASERPADMSAVMSLPRTDNR</sequence>
<evidence type="ECO:0000256" key="3">
    <source>
        <dbReference type="ARBA" id="ARBA00022777"/>
    </source>
</evidence>
<dbReference type="PROSITE" id="PS50011">
    <property type="entry name" value="PROTEIN_KINASE_DOM"/>
    <property type="match status" value="1"/>
</dbReference>
<proteinExistence type="predicted"/>
<comment type="caution">
    <text evidence="6">The sequence shown here is derived from an EMBL/GenBank/DDBJ whole genome shotgun (WGS) entry which is preliminary data.</text>
</comment>
<evidence type="ECO:0000256" key="4">
    <source>
        <dbReference type="ARBA" id="ARBA00022840"/>
    </source>
</evidence>
<evidence type="ECO:0000256" key="2">
    <source>
        <dbReference type="ARBA" id="ARBA00022741"/>
    </source>
</evidence>
<dbReference type="GO" id="GO:0016020">
    <property type="term" value="C:membrane"/>
    <property type="evidence" value="ECO:0007669"/>
    <property type="project" value="TreeGrafter"/>
</dbReference>
<dbReference type="GO" id="GO:0005524">
    <property type="term" value="F:ATP binding"/>
    <property type="evidence" value="ECO:0007669"/>
    <property type="project" value="UniProtKB-KW"/>
</dbReference>
<dbReference type="GO" id="GO:0005829">
    <property type="term" value="C:cytosol"/>
    <property type="evidence" value="ECO:0007669"/>
    <property type="project" value="TreeGrafter"/>
</dbReference>
<dbReference type="GO" id="GO:0000407">
    <property type="term" value="C:phagophore assembly site"/>
    <property type="evidence" value="ECO:0007669"/>
    <property type="project" value="TreeGrafter"/>
</dbReference>
<dbReference type="EMBL" id="LFQU01000002">
    <property type="protein sequence ID" value="KOO69523.1"/>
    <property type="molecule type" value="Genomic_DNA"/>
</dbReference>
<gene>
    <name evidence="6" type="ORF">ACU52_02435</name>
</gene>
<keyword evidence="1" id="KW-0808">Transferase</keyword>
<dbReference type="InterPro" id="IPR045269">
    <property type="entry name" value="Atg1-like"/>
</dbReference>
<dbReference type="SMART" id="SM00220">
    <property type="entry name" value="S_TKc"/>
    <property type="match status" value="1"/>
</dbReference>
<organism evidence="6 7">
    <name type="scientific">Xylanibacter rarus</name>
    <dbReference type="NCBI Taxonomy" id="1676614"/>
    <lineage>
        <taxon>Bacteria</taxon>
        <taxon>Pseudomonadati</taxon>
        <taxon>Bacteroidota</taxon>
        <taxon>Bacteroidia</taxon>
        <taxon>Bacteroidales</taxon>
        <taxon>Prevotellaceae</taxon>
        <taxon>Xylanibacter</taxon>
    </lineage>
</organism>
<keyword evidence="7" id="KW-1185">Reference proteome</keyword>
<keyword evidence="3" id="KW-0418">Kinase</keyword>
<dbReference type="CDD" id="cd14014">
    <property type="entry name" value="STKc_PknB_like"/>
    <property type="match status" value="1"/>
</dbReference>
<evidence type="ECO:0000256" key="1">
    <source>
        <dbReference type="ARBA" id="ARBA00022679"/>
    </source>
</evidence>
<dbReference type="PROSITE" id="PS00108">
    <property type="entry name" value="PROTEIN_KINASE_ST"/>
    <property type="match status" value="1"/>
</dbReference>
<name>A0A8E1QZG2_9BACT</name>
<dbReference type="PANTHER" id="PTHR24348:SF22">
    <property type="entry name" value="NON-SPECIFIC SERINE_THREONINE PROTEIN KINASE"/>
    <property type="match status" value="1"/>
</dbReference>
<dbReference type="Gene3D" id="1.10.510.10">
    <property type="entry name" value="Transferase(Phosphotransferase) domain 1"/>
    <property type="match status" value="1"/>
</dbReference>
<dbReference type="AlphaFoldDB" id="A0A8E1QZG2"/>
<accession>A0A8E1QZG2</accession>
<dbReference type="GO" id="GO:0004674">
    <property type="term" value="F:protein serine/threonine kinase activity"/>
    <property type="evidence" value="ECO:0007669"/>
    <property type="project" value="InterPro"/>
</dbReference>
<dbReference type="GO" id="GO:0005776">
    <property type="term" value="C:autophagosome"/>
    <property type="evidence" value="ECO:0007669"/>
    <property type="project" value="TreeGrafter"/>
</dbReference>
<feature type="domain" description="Protein kinase" evidence="5">
    <location>
        <begin position="36"/>
        <end position="267"/>
    </location>
</feature>
<keyword evidence="4" id="KW-0067">ATP-binding</keyword>
<dbReference type="InterPro" id="IPR011009">
    <property type="entry name" value="Kinase-like_dom_sf"/>
</dbReference>
<dbReference type="PANTHER" id="PTHR24348">
    <property type="entry name" value="SERINE/THREONINE-PROTEIN KINASE UNC-51-RELATED"/>
    <property type="match status" value="1"/>
</dbReference>
<keyword evidence="2" id="KW-0547">Nucleotide-binding</keyword>
<dbReference type="Proteomes" id="UP000036951">
    <property type="component" value="Unassembled WGS sequence"/>
</dbReference>
<evidence type="ECO:0000313" key="6">
    <source>
        <dbReference type="EMBL" id="KOO69523.1"/>
    </source>
</evidence>
<dbReference type="InterPro" id="IPR000719">
    <property type="entry name" value="Prot_kinase_dom"/>
</dbReference>